<evidence type="ECO:0000313" key="10">
    <source>
        <dbReference type="Proteomes" id="UP000198341"/>
    </source>
</evidence>
<evidence type="ECO:0000313" key="9">
    <source>
        <dbReference type="EMBL" id="CCO66875.1"/>
    </source>
</evidence>
<dbReference type="Pfam" id="PF02146">
    <property type="entry name" value="SIR2"/>
    <property type="match status" value="1"/>
</dbReference>
<dbReference type="GO" id="GO:0005634">
    <property type="term" value="C:nucleus"/>
    <property type="evidence" value="ECO:0007669"/>
    <property type="project" value="TreeGrafter"/>
</dbReference>
<name>K8F489_9CHLO</name>
<dbReference type="Proteomes" id="UP000198341">
    <property type="component" value="Chromosome 9"/>
</dbReference>
<sequence>MSSLGYAQRLAWKEDVGGTLGSEEIHFESERVEQLAKELADVIREAGKIDDDDTKKKKKKKTGVIVHTGAGISTAAGIPDFRGPKGIWTLQKAGENLPTSSVPFPLASPTVTHMVLCGLQKAGYIRYVVSCNVDGLHYRSGIPREEVGELHGNCFAERCETCECEYFRDFEMESVGFKYTGRRCRRKECAGKLRDQVLDWDDALPEPELCRAENEAKKAKLALVLGSSLQIVPSGDLPLLTIPDARYKKRKRSSLSSSGGKNKKTVTRKTTGGQLAIVNLQATEKDQFADLVVHAKTDQVMLQVAKYLNIEIPDYVRKDAFGVRYVAHASNEDNEDKRIHLKVQIVSQHFESDHDIPVPWLEDIDVKSIPKWVKVKNLEQETKRVGGLFVCKTFEFMRMFSDFLNDDDDDEEIVFEIKPNARLNSSPTISTTRSSRALQRLLERVTKGEKLTLSSCEESETIDNIETHVVRYQQKR</sequence>
<dbReference type="PROSITE" id="PS50305">
    <property type="entry name" value="SIRTUIN"/>
    <property type="match status" value="1"/>
</dbReference>
<comment type="similarity">
    <text evidence="6">Belongs to the sirtuin family. Class IV subfamily.</text>
</comment>
<keyword evidence="3 7" id="KW-0479">Metal-binding</keyword>
<dbReference type="GO" id="GO:0046872">
    <property type="term" value="F:metal ion binding"/>
    <property type="evidence" value="ECO:0007669"/>
    <property type="project" value="UniProtKB-KW"/>
</dbReference>
<keyword evidence="4 7" id="KW-0862">Zinc</keyword>
<dbReference type="PANTHER" id="PTHR11085">
    <property type="entry name" value="NAD-DEPENDENT PROTEIN DEACYLASE SIRTUIN-5, MITOCHONDRIAL-RELATED"/>
    <property type="match status" value="1"/>
</dbReference>
<feature type="binding site" evidence="7">
    <location>
        <position position="159"/>
    </location>
    <ligand>
        <name>Zn(2+)</name>
        <dbReference type="ChEBI" id="CHEBI:29105"/>
    </ligand>
</feature>
<dbReference type="PANTHER" id="PTHR11085:SF12">
    <property type="entry name" value="NAD-DEPENDENT PROTEIN DEACYLASE SIRTUIN-6"/>
    <property type="match status" value="1"/>
</dbReference>
<dbReference type="AlphaFoldDB" id="K8F489"/>
<dbReference type="OrthoDB" id="424302at2759"/>
<reference evidence="9 10" key="1">
    <citation type="submission" date="2011-10" db="EMBL/GenBank/DDBJ databases">
        <authorList>
            <person name="Genoscope - CEA"/>
        </authorList>
    </citation>
    <scope>NUCLEOTIDE SEQUENCE [LARGE SCALE GENOMIC DNA]</scope>
    <source>
        <strain evidence="9 10">RCC 1105</strain>
    </source>
</reference>
<dbReference type="KEGG" id="bpg:Bathy09g00290"/>
<dbReference type="Gene3D" id="3.40.50.1220">
    <property type="entry name" value="TPP-binding domain"/>
    <property type="match status" value="1"/>
</dbReference>
<feature type="binding site" evidence="7">
    <location>
        <position position="184"/>
    </location>
    <ligand>
        <name>Zn(2+)</name>
        <dbReference type="ChEBI" id="CHEBI:29105"/>
    </ligand>
</feature>
<feature type="binding site" evidence="7">
    <location>
        <position position="162"/>
    </location>
    <ligand>
        <name>Zn(2+)</name>
        <dbReference type="ChEBI" id="CHEBI:29105"/>
    </ligand>
</feature>
<evidence type="ECO:0000256" key="5">
    <source>
        <dbReference type="ARBA" id="ARBA00023027"/>
    </source>
</evidence>
<dbReference type="FunFam" id="3.40.50.1220:FF:000038">
    <property type="entry name" value="NAD-dependent protein deacetylase sirtuin-6 isoform X2"/>
    <property type="match status" value="1"/>
</dbReference>
<dbReference type="InterPro" id="IPR003000">
    <property type="entry name" value="Sirtuin"/>
</dbReference>
<keyword evidence="5" id="KW-0520">NAD</keyword>
<dbReference type="eggNOG" id="KOG1905">
    <property type="taxonomic scope" value="Eukaryota"/>
</dbReference>
<evidence type="ECO:0000256" key="6">
    <source>
        <dbReference type="ARBA" id="ARBA00038170"/>
    </source>
</evidence>
<organism evidence="9 10">
    <name type="scientific">Bathycoccus prasinos</name>
    <dbReference type="NCBI Taxonomy" id="41875"/>
    <lineage>
        <taxon>Eukaryota</taxon>
        <taxon>Viridiplantae</taxon>
        <taxon>Chlorophyta</taxon>
        <taxon>Mamiellophyceae</taxon>
        <taxon>Mamiellales</taxon>
        <taxon>Bathycoccaceae</taxon>
        <taxon>Bathycoccus</taxon>
    </lineage>
</organism>
<dbReference type="InterPro" id="IPR029035">
    <property type="entry name" value="DHS-like_NAD/FAD-binding_dom"/>
</dbReference>
<evidence type="ECO:0000259" key="8">
    <source>
        <dbReference type="PROSITE" id="PS50305"/>
    </source>
</evidence>
<evidence type="ECO:0000256" key="2">
    <source>
        <dbReference type="ARBA" id="ARBA00022679"/>
    </source>
</evidence>
<dbReference type="InterPro" id="IPR026590">
    <property type="entry name" value="Ssirtuin_cat_dom"/>
</dbReference>
<protein>
    <recommendedName>
        <fullName evidence="1">protein acetyllysine N-acetyltransferase</fullName>
        <ecNumber evidence="1">2.3.1.286</ecNumber>
    </recommendedName>
</protein>
<keyword evidence="2" id="KW-0808">Transferase</keyword>
<dbReference type="EC" id="2.3.1.286" evidence="1"/>
<evidence type="ECO:0000256" key="3">
    <source>
        <dbReference type="ARBA" id="ARBA00022723"/>
    </source>
</evidence>
<feature type="domain" description="Deacetylase sirtuin-type" evidence="8">
    <location>
        <begin position="44"/>
        <end position="311"/>
    </location>
</feature>
<gene>
    <name evidence="9" type="ORF">Bathy09g00290</name>
</gene>
<dbReference type="STRING" id="41875.K8F489"/>
<dbReference type="EMBL" id="FO082270">
    <property type="protein sequence ID" value="CCO66875.1"/>
    <property type="molecule type" value="Genomic_DNA"/>
</dbReference>
<dbReference type="GO" id="GO:0003714">
    <property type="term" value="F:transcription corepressor activity"/>
    <property type="evidence" value="ECO:0007669"/>
    <property type="project" value="TreeGrafter"/>
</dbReference>
<dbReference type="GO" id="GO:0017136">
    <property type="term" value="F:histone deacetylase activity, NAD-dependent"/>
    <property type="evidence" value="ECO:0007669"/>
    <property type="project" value="TreeGrafter"/>
</dbReference>
<evidence type="ECO:0000256" key="4">
    <source>
        <dbReference type="ARBA" id="ARBA00022833"/>
    </source>
</evidence>
<evidence type="ECO:0000256" key="7">
    <source>
        <dbReference type="PROSITE-ProRule" id="PRU00236"/>
    </source>
</evidence>
<dbReference type="GO" id="GO:0070403">
    <property type="term" value="F:NAD+ binding"/>
    <property type="evidence" value="ECO:0007669"/>
    <property type="project" value="InterPro"/>
</dbReference>
<feature type="binding site" evidence="7">
    <location>
        <position position="189"/>
    </location>
    <ligand>
        <name>Zn(2+)</name>
        <dbReference type="ChEBI" id="CHEBI:29105"/>
    </ligand>
</feature>
<feature type="active site" description="Proton acceptor" evidence="7">
    <location>
        <position position="151"/>
    </location>
</feature>
<dbReference type="InterPro" id="IPR050134">
    <property type="entry name" value="NAD-dep_sirtuin_deacylases"/>
</dbReference>
<keyword evidence="10" id="KW-1185">Reference proteome</keyword>
<dbReference type="Gene3D" id="2.20.28.200">
    <property type="match status" value="1"/>
</dbReference>
<evidence type="ECO:0000256" key="1">
    <source>
        <dbReference type="ARBA" id="ARBA00012928"/>
    </source>
</evidence>
<dbReference type="SUPFAM" id="SSF52467">
    <property type="entry name" value="DHS-like NAD/FAD-binding domain"/>
    <property type="match status" value="1"/>
</dbReference>
<dbReference type="GO" id="GO:0000122">
    <property type="term" value="P:negative regulation of transcription by RNA polymerase II"/>
    <property type="evidence" value="ECO:0007669"/>
    <property type="project" value="TreeGrafter"/>
</dbReference>
<proteinExistence type="inferred from homology"/>
<dbReference type="GeneID" id="19013536"/>
<accession>K8F489</accession>
<dbReference type="RefSeq" id="XP_007511315.1">
    <property type="nucleotide sequence ID" value="XM_007511253.1"/>
</dbReference>